<dbReference type="GO" id="GO:0009073">
    <property type="term" value="P:aromatic amino acid family biosynthetic process"/>
    <property type="evidence" value="ECO:0007669"/>
    <property type="project" value="UniProtKB-KW"/>
</dbReference>
<feature type="binding site" evidence="3">
    <location>
        <position position="384"/>
    </location>
    <ligand>
        <name>Mn(2+)</name>
        <dbReference type="ChEBI" id="CHEBI:29035"/>
    </ligand>
</feature>
<dbReference type="GO" id="GO:0008652">
    <property type="term" value="P:amino acid biosynthetic process"/>
    <property type="evidence" value="ECO:0007669"/>
    <property type="project" value="UniProtKB-KW"/>
</dbReference>
<dbReference type="EC" id="2.5.1.54" evidence="4"/>
<dbReference type="GO" id="GO:0009423">
    <property type="term" value="P:chorismate biosynthetic process"/>
    <property type="evidence" value="ECO:0007669"/>
    <property type="project" value="UniProtKB-UniPathway"/>
</dbReference>
<dbReference type="AlphaFoldDB" id="A0A6G5RF07"/>
<evidence type="ECO:0000313" key="6">
    <source>
        <dbReference type="Proteomes" id="UP000495940"/>
    </source>
</evidence>
<dbReference type="InterPro" id="IPR013785">
    <property type="entry name" value="Aldolase_TIM"/>
</dbReference>
<feature type="binding site" evidence="3">
    <location>
        <position position="81"/>
    </location>
    <ligand>
        <name>Mn(2+)</name>
        <dbReference type="ChEBI" id="CHEBI:29035"/>
    </ligand>
</feature>
<evidence type="ECO:0000256" key="1">
    <source>
        <dbReference type="ARBA" id="ARBA00008911"/>
    </source>
</evidence>
<organism evidence="5 6">
    <name type="scientific">Streptomyces hawaiiensis</name>
    <dbReference type="NCBI Taxonomy" id="67305"/>
    <lineage>
        <taxon>Bacteria</taxon>
        <taxon>Bacillati</taxon>
        <taxon>Actinomycetota</taxon>
        <taxon>Actinomycetes</taxon>
        <taxon>Kitasatosporales</taxon>
        <taxon>Streptomycetaceae</taxon>
        <taxon>Streptomyces</taxon>
    </lineage>
</organism>
<keyword evidence="6" id="KW-1185">Reference proteome</keyword>
<keyword evidence="4" id="KW-0057">Aromatic amino acid biosynthesis</keyword>
<dbReference type="PANTHER" id="PTHR21337:SF0">
    <property type="entry name" value="PHOSPHO-2-DEHYDRO-3-DEOXYHEPTONATE ALDOLASE"/>
    <property type="match status" value="1"/>
</dbReference>
<feature type="binding site" evidence="3">
    <location>
        <position position="120"/>
    </location>
    <ligand>
        <name>phosphoenolpyruvate</name>
        <dbReference type="ChEBI" id="CHEBI:58702"/>
    </ligand>
</feature>
<feature type="binding site" evidence="3">
    <location>
        <position position="282"/>
    </location>
    <ligand>
        <name>phosphoenolpyruvate</name>
        <dbReference type="ChEBI" id="CHEBI:58702"/>
    </ligand>
</feature>
<reference evidence="5 6" key="1">
    <citation type="submission" date="2017-06" db="EMBL/GenBank/DDBJ databases">
        <title>Complete Genome Sequence of Streptomyces hawaiiensis NRRL 15010 and insights into acyldepsipeptides biosynthesis.</title>
        <authorList>
            <person name="Mariita R.M."/>
            <person name="Sello J.K."/>
        </authorList>
    </citation>
    <scope>NUCLEOTIDE SEQUENCE [LARGE SCALE GENOMIC DNA]</scope>
    <source>
        <strain evidence="5 6">ATCC 12236</strain>
    </source>
</reference>
<feature type="binding site" evidence="3">
    <location>
        <begin position="228"/>
        <end position="229"/>
    </location>
    <ligand>
        <name>phosphoenolpyruvate</name>
        <dbReference type="ChEBI" id="CHEBI:58702"/>
    </ligand>
</feature>
<keyword evidence="3" id="KW-0464">Manganese</keyword>
<dbReference type="InterPro" id="IPR002480">
    <property type="entry name" value="DAHP_synth_2"/>
</dbReference>
<dbReference type="PANTHER" id="PTHR21337">
    <property type="entry name" value="PHOSPHO-2-DEHYDRO-3-DEOXYHEPTONATE ALDOLASE 1, 2"/>
    <property type="match status" value="1"/>
</dbReference>
<proteinExistence type="inferred from homology"/>
<dbReference type="EMBL" id="CP021978">
    <property type="protein sequence ID" value="QCD56695.1"/>
    <property type="molecule type" value="Genomic_DNA"/>
</dbReference>
<evidence type="ECO:0000256" key="3">
    <source>
        <dbReference type="PIRSR" id="PIRSR602480-1"/>
    </source>
</evidence>
<dbReference type="Pfam" id="PF01474">
    <property type="entry name" value="DAHP_synth_2"/>
    <property type="match status" value="2"/>
</dbReference>
<keyword evidence="2 4" id="KW-0808">Transferase</keyword>
<comment type="similarity">
    <text evidence="1 4">Belongs to the class-II DAHP synthase family.</text>
</comment>
<feature type="binding site" evidence="3">
    <location>
        <position position="251"/>
    </location>
    <ligand>
        <name>phosphoenolpyruvate</name>
        <dbReference type="ChEBI" id="CHEBI:58702"/>
    </ligand>
</feature>
<dbReference type="UniPathway" id="UPA00053">
    <property type="reaction ID" value="UER00084"/>
</dbReference>
<keyword evidence="3" id="KW-0170">Cobalt</keyword>
<dbReference type="KEGG" id="shaw:CEB94_18870"/>
<accession>A0A6G5RF07</accession>
<evidence type="ECO:0000256" key="2">
    <source>
        <dbReference type="ARBA" id="ARBA00022679"/>
    </source>
</evidence>
<evidence type="ECO:0000256" key="4">
    <source>
        <dbReference type="RuleBase" id="RU363071"/>
    </source>
</evidence>
<dbReference type="GO" id="GO:0003849">
    <property type="term" value="F:3-deoxy-7-phosphoheptulonate synthase activity"/>
    <property type="evidence" value="ECO:0007669"/>
    <property type="project" value="UniProtKB-EC"/>
</dbReference>
<feature type="binding site" evidence="3">
    <location>
        <position position="314"/>
    </location>
    <ligand>
        <name>Mn(2+)</name>
        <dbReference type="ChEBI" id="CHEBI:29035"/>
    </ligand>
</feature>
<evidence type="ECO:0000313" key="5">
    <source>
        <dbReference type="EMBL" id="QCD56695.1"/>
    </source>
</evidence>
<comment type="catalytic activity">
    <reaction evidence="4">
        <text>D-erythrose 4-phosphate + phosphoenolpyruvate + H2O = 7-phospho-2-dehydro-3-deoxy-D-arabino-heptonate + phosphate</text>
        <dbReference type="Rhea" id="RHEA:14717"/>
        <dbReference type="ChEBI" id="CHEBI:15377"/>
        <dbReference type="ChEBI" id="CHEBI:16897"/>
        <dbReference type="ChEBI" id="CHEBI:43474"/>
        <dbReference type="ChEBI" id="CHEBI:58394"/>
        <dbReference type="ChEBI" id="CHEBI:58702"/>
        <dbReference type="EC" id="2.5.1.54"/>
    </reaction>
</comment>
<feature type="binding site" evidence="3">
    <location>
        <position position="356"/>
    </location>
    <ligand>
        <name>Mn(2+)</name>
        <dbReference type="ChEBI" id="CHEBI:29035"/>
    </ligand>
</feature>
<dbReference type="SUPFAM" id="SSF51569">
    <property type="entry name" value="Aldolase"/>
    <property type="match status" value="1"/>
</dbReference>
<protein>
    <recommendedName>
        <fullName evidence="4">Phospho-2-dehydro-3-deoxyheptonate aldolase</fullName>
        <ecNumber evidence="4">2.5.1.54</ecNumber>
    </recommendedName>
</protein>
<dbReference type="Gene3D" id="3.20.20.70">
    <property type="entry name" value="Aldolase class I"/>
    <property type="match status" value="1"/>
</dbReference>
<dbReference type="Proteomes" id="UP000495940">
    <property type="component" value="Chromosome"/>
</dbReference>
<gene>
    <name evidence="5" type="ORF">CEB94_18870</name>
</gene>
<keyword evidence="3" id="KW-0104">Cadmium</keyword>
<name>A0A6G5RF07_9ACTN</name>
<comment type="cofactor">
    <cofactor evidence="3">
        <name>Mn(2+)</name>
        <dbReference type="ChEBI" id="CHEBI:29035"/>
    </cofactor>
    <cofactor evidence="3">
        <name>Co(2+)</name>
        <dbReference type="ChEBI" id="CHEBI:48828"/>
    </cofactor>
    <cofactor evidence="3">
        <name>Cd(2+)</name>
        <dbReference type="ChEBI" id="CHEBI:48775"/>
    </cofactor>
    <text evidence="3">Binds 1 divalent cation per subunit. The enzyme is active with manganese, cobalt or cadmium ions.</text>
</comment>
<keyword evidence="4" id="KW-0028">Amino-acid biosynthesis</keyword>
<sequence length="415" mass="44884">MVSCRHVRGLEKNLNVTSLEVSQVPVARQQPQWGDPAQAKQVRDALAALPPLVEATSLSRLRGLLAGVAAGQAQVVQAGDCAEDPTECTAGDVERKVGLLNVLAGVMSAITHQPVVRVGRIGGQYAKPRSARTEWVGGVELPVYRGHMVNGPEPDPEARRPDPQRLLAGYRAASQVMANLAPTPRARIEPAVWTSHEALLLDYEIPMLRRDREGRLALTSTHWPWIGERTRQPEGAHVALLADVVNPVACKVGPRMTVAELLELCARLDPGQEPGRLTLIARMGADETTDSLPPLVQAVRAAGHPVIWLVDPMHANTVTTVEGRKTRVVETIIREVTAFQAAVRTAGGIPGGIHLEATPDDVTECVDAHSGTDRIGRNYTTLCDPRLNPRQAVSVVSAWQTQRMMDRAEGEPCRA</sequence>
<comment type="pathway">
    <text evidence="4">Metabolic intermediate biosynthesis; chorismate biosynthesis; chorismate from D-erythrose 4-phosphate and phosphoenolpyruvate: step 1/7.</text>
</comment>